<dbReference type="OMA" id="ISCNDES"/>
<sequence length="452" mass="51486">MFLEQCSAPGAMNDSMERFPPPRCHAETRKRALGTIEHWGTLPRADREKRLFWLHGPVGMGKTTIVQTIAEEFEAKNILGASFFFSRTDNNRNRAERFVASLALQLAISVPVLKRHVEAALRANPTILRKALPIQLKKLIIEPFRKIPPLDDDKVVAIDGLDECEGSRPNAQDKEREQLLILHLIETMLEADLPLNFFLASRPEAWIQEAFEDSPALSDTTQRMDLFEDSEKDADVELYFRDHLERIRHSKRHRFCFSNLTEPWPPKVTTTSIINSASGQFAYVDVIIRYLDDPYSNPVVQLETLFGGTACRANGADPMQQLDDLYRQILLARPNPSETQKALAWIVNTDFEYLPSVSFRLYEAIMGYEPGEMARSLRGLHALVRVPFDGTEGERAVIYHRSLVEFLKSPERCGTELYLGSYWTFLFRYRCLIYLSENPSLASLSAGSKLSG</sequence>
<name>A8N0T1_COPC7</name>
<dbReference type="AlphaFoldDB" id="A8N0T1"/>
<dbReference type="HOGENOM" id="CLU_000288_6_10_1"/>
<dbReference type="OrthoDB" id="3018344at2759"/>
<dbReference type="Pfam" id="PF24883">
    <property type="entry name" value="NPHP3_N"/>
    <property type="match status" value="1"/>
</dbReference>
<dbReference type="PANTHER" id="PTHR10039:SF14">
    <property type="entry name" value="NACHT DOMAIN-CONTAINING PROTEIN"/>
    <property type="match status" value="1"/>
</dbReference>
<dbReference type="Proteomes" id="UP000001861">
    <property type="component" value="Unassembled WGS sequence"/>
</dbReference>
<dbReference type="PANTHER" id="PTHR10039">
    <property type="entry name" value="AMELOGENIN"/>
    <property type="match status" value="1"/>
</dbReference>
<keyword evidence="4" id="KW-1185">Reference proteome</keyword>
<dbReference type="KEGG" id="cci:CC1G_08628"/>
<dbReference type="InterPro" id="IPR056884">
    <property type="entry name" value="NPHP3-like_N"/>
</dbReference>
<dbReference type="EMBL" id="AACS02000001">
    <property type="protein sequence ID" value="EAU93315.2"/>
    <property type="molecule type" value="Genomic_DNA"/>
</dbReference>
<dbReference type="GeneID" id="6004906"/>
<gene>
    <name evidence="3" type="ORF">CC1G_08628</name>
</gene>
<evidence type="ECO:0000256" key="1">
    <source>
        <dbReference type="ARBA" id="ARBA00022737"/>
    </source>
</evidence>
<dbReference type="SUPFAM" id="SSF52540">
    <property type="entry name" value="P-loop containing nucleoside triphosphate hydrolases"/>
    <property type="match status" value="1"/>
</dbReference>
<keyword evidence="1" id="KW-0677">Repeat</keyword>
<evidence type="ECO:0000259" key="2">
    <source>
        <dbReference type="Pfam" id="PF24883"/>
    </source>
</evidence>
<dbReference type="InParanoid" id="A8N0T1"/>
<accession>A8N0T1</accession>
<dbReference type="VEuPathDB" id="FungiDB:CC1G_08628"/>
<dbReference type="RefSeq" id="XP_001828482.2">
    <property type="nucleotide sequence ID" value="XM_001828430.2"/>
</dbReference>
<organism evidence="3 4">
    <name type="scientific">Coprinopsis cinerea (strain Okayama-7 / 130 / ATCC MYA-4618 / FGSC 9003)</name>
    <name type="common">Inky cap fungus</name>
    <name type="synonym">Hormographiella aspergillata</name>
    <dbReference type="NCBI Taxonomy" id="240176"/>
    <lineage>
        <taxon>Eukaryota</taxon>
        <taxon>Fungi</taxon>
        <taxon>Dikarya</taxon>
        <taxon>Basidiomycota</taxon>
        <taxon>Agaricomycotina</taxon>
        <taxon>Agaricomycetes</taxon>
        <taxon>Agaricomycetidae</taxon>
        <taxon>Agaricales</taxon>
        <taxon>Agaricineae</taxon>
        <taxon>Psathyrellaceae</taxon>
        <taxon>Coprinopsis</taxon>
    </lineage>
</organism>
<reference evidence="3 4" key="1">
    <citation type="journal article" date="2010" name="Proc. Natl. Acad. Sci. U.S.A.">
        <title>Insights into evolution of multicellular fungi from the assembled chromosomes of the mushroom Coprinopsis cinerea (Coprinus cinereus).</title>
        <authorList>
            <person name="Stajich J.E."/>
            <person name="Wilke S.K."/>
            <person name="Ahren D."/>
            <person name="Au C.H."/>
            <person name="Birren B.W."/>
            <person name="Borodovsky M."/>
            <person name="Burns C."/>
            <person name="Canback B."/>
            <person name="Casselton L.A."/>
            <person name="Cheng C.K."/>
            <person name="Deng J."/>
            <person name="Dietrich F.S."/>
            <person name="Fargo D.C."/>
            <person name="Farman M.L."/>
            <person name="Gathman A.C."/>
            <person name="Goldberg J."/>
            <person name="Guigo R."/>
            <person name="Hoegger P.J."/>
            <person name="Hooker J.B."/>
            <person name="Huggins A."/>
            <person name="James T.Y."/>
            <person name="Kamada T."/>
            <person name="Kilaru S."/>
            <person name="Kodira C."/>
            <person name="Kues U."/>
            <person name="Kupfer D."/>
            <person name="Kwan H.S."/>
            <person name="Lomsadze A."/>
            <person name="Li W."/>
            <person name="Lilly W.W."/>
            <person name="Ma L.J."/>
            <person name="Mackey A.J."/>
            <person name="Manning G."/>
            <person name="Martin F."/>
            <person name="Muraguchi H."/>
            <person name="Natvig D.O."/>
            <person name="Palmerini H."/>
            <person name="Ramesh M.A."/>
            <person name="Rehmeyer C.J."/>
            <person name="Roe B.A."/>
            <person name="Shenoy N."/>
            <person name="Stanke M."/>
            <person name="Ter-Hovhannisyan V."/>
            <person name="Tunlid A."/>
            <person name="Velagapudi R."/>
            <person name="Vision T.J."/>
            <person name="Zeng Q."/>
            <person name="Zolan M.E."/>
            <person name="Pukkila P.J."/>
        </authorList>
    </citation>
    <scope>NUCLEOTIDE SEQUENCE [LARGE SCALE GENOMIC DNA]</scope>
    <source>
        <strain evidence="4">Okayama-7 / 130 / ATCC MYA-4618 / FGSC 9003</strain>
    </source>
</reference>
<protein>
    <submittedName>
        <fullName evidence="3">NWD2</fullName>
    </submittedName>
</protein>
<evidence type="ECO:0000313" key="3">
    <source>
        <dbReference type="EMBL" id="EAU93315.2"/>
    </source>
</evidence>
<dbReference type="STRING" id="240176.A8N0T1"/>
<feature type="domain" description="Nephrocystin 3-like N-terminal" evidence="2">
    <location>
        <begin position="46"/>
        <end position="202"/>
    </location>
</feature>
<dbReference type="eggNOG" id="ENOG502S7Z6">
    <property type="taxonomic scope" value="Eukaryota"/>
</dbReference>
<comment type="caution">
    <text evidence="3">The sequence shown here is derived from an EMBL/GenBank/DDBJ whole genome shotgun (WGS) entry which is preliminary data.</text>
</comment>
<dbReference type="InterPro" id="IPR027417">
    <property type="entry name" value="P-loop_NTPase"/>
</dbReference>
<evidence type="ECO:0000313" key="4">
    <source>
        <dbReference type="Proteomes" id="UP000001861"/>
    </source>
</evidence>
<dbReference type="Gene3D" id="3.40.50.300">
    <property type="entry name" value="P-loop containing nucleotide triphosphate hydrolases"/>
    <property type="match status" value="1"/>
</dbReference>
<proteinExistence type="predicted"/>